<evidence type="ECO:0000313" key="2">
    <source>
        <dbReference type="Proteomes" id="UP000000851"/>
    </source>
</evidence>
<dbReference type="KEGG" id="cai:Caci_2499"/>
<dbReference type="HOGENOM" id="CLU_2002693_0_0_11"/>
<dbReference type="EMBL" id="CP001700">
    <property type="protein sequence ID" value="ACU71417.1"/>
    <property type="molecule type" value="Genomic_DNA"/>
</dbReference>
<evidence type="ECO:0000313" key="1">
    <source>
        <dbReference type="EMBL" id="ACU71417.1"/>
    </source>
</evidence>
<dbReference type="AlphaFoldDB" id="C7PXG4"/>
<name>C7PXG4_CATAD</name>
<keyword evidence="2" id="KW-1185">Reference proteome</keyword>
<dbReference type="STRING" id="479433.Caci_2499"/>
<reference evidence="1 2" key="1">
    <citation type="journal article" date="2009" name="Stand. Genomic Sci.">
        <title>Complete genome sequence of Catenulispora acidiphila type strain (ID 139908).</title>
        <authorList>
            <person name="Copeland A."/>
            <person name="Lapidus A."/>
            <person name="Glavina Del Rio T."/>
            <person name="Nolan M."/>
            <person name="Lucas S."/>
            <person name="Chen F."/>
            <person name="Tice H."/>
            <person name="Cheng J.F."/>
            <person name="Bruce D."/>
            <person name="Goodwin L."/>
            <person name="Pitluck S."/>
            <person name="Mikhailova N."/>
            <person name="Pati A."/>
            <person name="Ivanova N."/>
            <person name="Mavromatis K."/>
            <person name="Chen A."/>
            <person name="Palaniappan K."/>
            <person name="Chain P."/>
            <person name="Land M."/>
            <person name="Hauser L."/>
            <person name="Chang Y.J."/>
            <person name="Jeffries C.D."/>
            <person name="Chertkov O."/>
            <person name="Brettin T."/>
            <person name="Detter J.C."/>
            <person name="Han C."/>
            <person name="Ali Z."/>
            <person name="Tindall B.J."/>
            <person name="Goker M."/>
            <person name="Bristow J."/>
            <person name="Eisen J.A."/>
            <person name="Markowitz V."/>
            <person name="Hugenholtz P."/>
            <person name="Kyrpides N.C."/>
            <person name="Klenk H.P."/>
        </authorList>
    </citation>
    <scope>NUCLEOTIDE SEQUENCE [LARGE SCALE GENOMIC DNA]</scope>
    <source>
        <strain evidence="2">DSM 44928 / JCM 14897 / NBRC 102108 / NRRL B-24433 / ID139908</strain>
    </source>
</reference>
<sequence>MDLSTLLLPGAQNLATAMLSDAWTATRDAVARRWGRGDHAATKQAAAELDDSRTQALALFPASAGVDAVVPAAADPALLQAFLAGYLAALARTDPGRLPALFSLTAQPGQQAAAAAARNVNYGEVERLVQVDAESIDKLVQIDGDVQGGFHM</sequence>
<organism evidence="1 2">
    <name type="scientific">Catenulispora acidiphila (strain DSM 44928 / JCM 14897 / NBRC 102108 / NRRL B-24433 / ID139908)</name>
    <dbReference type="NCBI Taxonomy" id="479433"/>
    <lineage>
        <taxon>Bacteria</taxon>
        <taxon>Bacillati</taxon>
        <taxon>Actinomycetota</taxon>
        <taxon>Actinomycetes</taxon>
        <taxon>Catenulisporales</taxon>
        <taxon>Catenulisporaceae</taxon>
        <taxon>Catenulispora</taxon>
    </lineage>
</organism>
<gene>
    <name evidence="1" type="ordered locus">Caci_2499</name>
</gene>
<accession>C7PXG4</accession>
<proteinExistence type="predicted"/>
<protein>
    <submittedName>
        <fullName evidence="1">Uncharacterized protein</fullName>
    </submittedName>
</protein>
<dbReference type="Proteomes" id="UP000000851">
    <property type="component" value="Chromosome"/>
</dbReference>
<dbReference type="InParanoid" id="C7PXG4"/>